<keyword evidence="2" id="KW-0963">Cytoplasm</keyword>
<sequence>MAFPDQTEIRATQLAAWKHIMALSEQLLHSARRQDWDNLDRLHGEREQALEHFFREALIQDLIPIVQQDIKKIRDQDSDIVQMVKNNRDELGAESRRLNLMKNRIKEYLSADK</sequence>
<evidence type="ECO:0008006" key="6">
    <source>
        <dbReference type="Google" id="ProtNLM"/>
    </source>
</evidence>
<evidence type="ECO:0000256" key="3">
    <source>
        <dbReference type="ARBA" id="ARBA00022795"/>
    </source>
</evidence>
<protein>
    <recommendedName>
        <fullName evidence="6">Flagellar protein FliT</fullName>
    </recommendedName>
</protein>
<keyword evidence="3" id="KW-1005">Bacterial flagellum biogenesis</keyword>
<evidence type="ECO:0000313" key="5">
    <source>
        <dbReference type="EMBL" id="KKO11652.1"/>
    </source>
</evidence>
<comment type="subcellular location">
    <subcellularLocation>
        <location evidence="1">Cytoplasm</location>
    </subcellularLocation>
</comment>
<dbReference type="AlphaFoldDB" id="A0A0F9YH80"/>
<gene>
    <name evidence="5" type="ORF">LCGC14_0011470</name>
</gene>
<accession>A0A0F9YH80</accession>
<reference evidence="5" key="1">
    <citation type="journal article" date="2015" name="Nature">
        <title>Complex archaea that bridge the gap between prokaryotes and eukaryotes.</title>
        <authorList>
            <person name="Spang A."/>
            <person name="Saw J.H."/>
            <person name="Jorgensen S.L."/>
            <person name="Zaremba-Niedzwiedzka K."/>
            <person name="Martijn J."/>
            <person name="Lind A.E."/>
            <person name="van Eijk R."/>
            <person name="Schleper C."/>
            <person name="Guy L."/>
            <person name="Ettema T.J."/>
        </authorList>
    </citation>
    <scope>NUCLEOTIDE SEQUENCE</scope>
</reference>
<evidence type="ECO:0000256" key="1">
    <source>
        <dbReference type="ARBA" id="ARBA00004496"/>
    </source>
</evidence>
<keyword evidence="4" id="KW-0143">Chaperone</keyword>
<dbReference type="Gene3D" id="1.20.58.380">
    <property type="entry name" value="Flagellar protein flit"/>
    <property type="match status" value="1"/>
</dbReference>
<proteinExistence type="predicted"/>
<evidence type="ECO:0000256" key="2">
    <source>
        <dbReference type="ARBA" id="ARBA00022490"/>
    </source>
</evidence>
<dbReference type="InterPro" id="IPR008622">
    <property type="entry name" value="FliT"/>
</dbReference>
<organism evidence="5">
    <name type="scientific">marine sediment metagenome</name>
    <dbReference type="NCBI Taxonomy" id="412755"/>
    <lineage>
        <taxon>unclassified sequences</taxon>
        <taxon>metagenomes</taxon>
        <taxon>ecological metagenomes</taxon>
    </lineage>
</organism>
<evidence type="ECO:0000256" key="4">
    <source>
        <dbReference type="ARBA" id="ARBA00023186"/>
    </source>
</evidence>
<dbReference type="Pfam" id="PF05400">
    <property type="entry name" value="FliT"/>
    <property type="match status" value="1"/>
</dbReference>
<comment type="caution">
    <text evidence="5">The sequence shown here is derived from an EMBL/GenBank/DDBJ whole genome shotgun (WGS) entry which is preliminary data.</text>
</comment>
<name>A0A0F9YH80_9ZZZZ</name>
<dbReference type="EMBL" id="LAZR01000002">
    <property type="protein sequence ID" value="KKO11652.1"/>
    <property type="molecule type" value="Genomic_DNA"/>
</dbReference>